<dbReference type="SMART" id="SM00894">
    <property type="entry name" value="Excalibur"/>
    <property type="match status" value="2"/>
</dbReference>
<dbReference type="Proteomes" id="UP000638848">
    <property type="component" value="Unassembled WGS sequence"/>
</dbReference>
<dbReference type="EMBL" id="BMEQ01000010">
    <property type="protein sequence ID" value="GGG58302.1"/>
    <property type="molecule type" value="Genomic_DNA"/>
</dbReference>
<reference evidence="4" key="1">
    <citation type="journal article" date="2014" name="Int. J. Syst. Evol. Microbiol.">
        <title>Complete genome sequence of Corynebacterium casei LMG S-19264T (=DSM 44701T), isolated from a smear-ripened cheese.</title>
        <authorList>
            <consortium name="US DOE Joint Genome Institute (JGI-PGF)"/>
            <person name="Walter F."/>
            <person name="Albersmeier A."/>
            <person name="Kalinowski J."/>
            <person name="Ruckert C."/>
        </authorList>
    </citation>
    <scope>NUCLEOTIDE SEQUENCE</scope>
    <source>
        <strain evidence="4">CGMCC 1.12187</strain>
    </source>
</reference>
<protein>
    <recommendedName>
        <fullName evidence="3">Excalibur calcium-binding domain-containing protein</fullName>
    </recommendedName>
</protein>
<reference evidence="4" key="2">
    <citation type="submission" date="2020-09" db="EMBL/GenBank/DDBJ databases">
        <authorList>
            <person name="Sun Q."/>
            <person name="Zhou Y."/>
        </authorList>
    </citation>
    <scope>NUCLEOTIDE SEQUENCE</scope>
    <source>
        <strain evidence="4">CGMCC 1.12187</strain>
    </source>
</reference>
<feature type="domain" description="Excalibur calcium-binding" evidence="3">
    <location>
        <begin position="89"/>
        <end position="125"/>
    </location>
</feature>
<feature type="signal peptide" evidence="2">
    <location>
        <begin position="1"/>
        <end position="26"/>
    </location>
</feature>
<evidence type="ECO:0000313" key="4">
    <source>
        <dbReference type="EMBL" id="GGG58302.1"/>
    </source>
</evidence>
<dbReference type="InterPro" id="IPR008613">
    <property type="entry name" value="Excalibur_Ca-bd_domain"/>
</dbReference>
<evidence type="ECO:0000259" key="3">
    <source>
        <dbReference type="SMART" id="SM00894"/>
    </source>
</evidence>
<feature type="chain" id="PRO_5036811315" description="Excalibur calcium-binding domain-containing protein" evidence="2">
    <location>
        <begin position="27"/>
        <end position="201"/>
    </location>
</feature>
<proteinExistence type="predicted"/>
<feature type="transmembrane region" description="Helical" evidence="1">
    <location>
        <begin position="174"/>
        <end position="194"/>
    </location>
</feature>
<sequence>MKKFTAAAAVLAAAGFTGLSMAPASAAPYFANCSEAKAQGVYNIHSSDYRFDPTLDGDGDGYGCDNSDFPLAPVLTAPGSVVTDTTANSFPNCDTAAAYGAYDIPVGDPRYAAHLDGDSDGIACETGGDVQTDVIVDYVPESWNNGTGTGYGQVGQVPVGGADTGVTVEESSSVSGLALGGMALVAAAGATFMVRRRTAQA</sequence>
<keyword evidence="5" id="KW-1185">Reference proteome</keyword>
<accession>A0A917GVV2</accession>
<organism evidence="4 5">
    <name type="scientific">Kocuria dechangensis</name>
    <dbReference type="NCBI Taxonomy" id="1176249"/>
    <lineage>
        <taxon>Bacteria</taxon>
        <taxon>Bacillati</taxon>
        <taxon>Actinomycetota</taxon>
        <taxon>Actinomycetes</taxon>
        <taxon>Micrococcales</taxon>
        <taxon>Micrococcaceae</taxon>
        <taxon>Kocuria</taxon>
    </lineage>
</organism>
<keyword evidence="1" id="KW-0472">Membrane</keyword>
<dbReference type="RefSeq" id="WP_188537033.1">
    <property type="nucleotide sequence ID" value="NZ_BMEQ01000010.1"/>
</dbReference>
<keyword evidence="1" id="KW-0812">Transmembrane</keyword>
<keyword evidence="1" id="KW-1133">Transmembrane helix</keyword>
<dbReference type="Pfam" id="PF05901">
    <property type="entry name" value="Excalibur"/>
    <property type="match status" value="2"/>
</dbReference>
<dbReference type="AlphaFoldDB" id="A0A917GVV2"/>
<gene>
    <name evidence="4" type="ORF">GCM10011374_21420</name>
</gene>
<keyword evidence="2" id="KW-0732">Signal</keyword>
<name>A0A917GVV2_9MICC</name>
<evidence type="ECO:0000256" key="1">
    <source>
        <dbReference type="SAM" id="Phobius"/>
    </source>
</evidence>
<evidence type="ECO:0000313" key="5">
    <source>
        <dbReference type="Proteomes" id="UP000638848"/>
    </source>
</evidence>
<feature type="domain" description="Excalibur calcium-binding" evidence="3">
    <location>
        <begin position="29"/>
        <end position="65"/>
    </location>
</feature>
<comment type="caution">
    <text evidence="4">The sequence shown here is derived from an EMBL/GenBank/DDBJ whole genome shotgun (WGS) entry which is preliminary data.</text>
</comment>
<evidence type="ECO:0000256" key="2">
    <source>
        <dbReference type="SAM" id="SignalP"/>
    </source>
</evidence>